<evidence type="ECO:0000256" key="2">
    <source>
        <dbReference type="ARBA" id="ARBA00022691"/>
    </source>
</evidence>
<dbReference type="EMBL" id="JBEPMM010000002">
    <property type="protein sequence ID" value="MET3691386.1"/>
    <property type="molecule type" value="Genomic_DNA"/>
</dbReference>
<keyword evidence="2" id="KW-0949">S-adenosyl-L-methionine</keyword>
<proteinExistence type="predicted"/>
<accession>A0ABV2L0N1</accession>
<dbReference type="Pfam" id="PF05175">
    <property type="entry name" value="MTS"/>
    <property type="match status" value="1"/>
</dbReference>
<dbReference type="InterPro" id="IPR050210">
    <property type="entry name" value="tRNA_Adenine-N(6)_MTase"/>
</dbReference>
<gene>
    <name evidence="4" type="ORF">ABID43_000911</name>
</gene>
<dbReference type="SUPFAM" id="SSF53335">
    <property type="entry name" value="S-adenosyl-L-methionine-dependent methyltransferases"/>
    <property type="match status" value="1"/>
</dbReference>
<dbReference type="Gene3D" id="3.40.50.150">
    <property type="entry name" value="Vaccinia Virus protein VP39"/>
    <property type="match status" value="1"/>
</dbReference>
<dbReference type="Proteomes" id="UP001549145">
    <property type="component" value="Unassembled WGS sequence"/>
</dbReference>
<dbReference type="PANTHER" id="PTHR47739">
    <property type="entry name" value="TRNA1(VAL) (ADENINE(37)-N6)-METHYLTRANSFERASE"/>
    <property type="match status" value="1"/>
</dbReference>
<name>A0ABV2L0N1_9HYPH</name>
<sequence length="264" mass="27862">MPDVEGGPPESLNDETADLWLGGSLRLYQPPRGAHRAGTDAVLLAGLFAPPPEAVICDIGAGTGAVGLAAARRTPGTRLILVERDPDLVDRARRNAALNDLSGRTTIVQADVLAPGAARRAAGLVPDLADIVLTNPPFFERGTYRASPVRGKADAHGFAVGDLASWLRTCVDILRPKGRLGLIHRADALPACLDALRSRFGAIAVRPVHARADEPAIRILLTARKGSRAPFVLRPALILHDASGRFTPDAEALHAGRGWIDPSP</sequence>
<feature type="domain" description="Methyltransferase small" evidence="3">
    <location>
        <begin position="44"/>
        <end position="142"/>
    </location>
</feature>
<evidence type="ECO:0000313" key="5">
    <source>
        <dbReference type="Proteomes" id="UP001549145"/>
    </source>
</evidence>
<dbReference type="InterPro" id="IPR007848">
    <property type="entry name" value="Small_mtfrase_dom"/>
</dbReference>
<reference evidence="4 5" key="1">
    <citation type="submission" date="2024-06" db="EMBL/GenBank/DDBJ databases">
        <title>Genomic Encyclopedia of Type Strains, Phase IV (KMG-IV): sequencing the most valuable type-strain genomes for metagenomic binning, comparative biology and taxonomic classification.</title>
        <authorList>
            <person name="Goeker M."/>
        </authorList>
    </citation>
    <scope>NUCLEOTIDE SEQUENCE [LARGE SCALE GENOMIC DNA]</scope>
    <source>
        <strain evidence="4 5">DSM 21331</strain>
    </source>
</reference>
<organism evidence="4 5">
    <name type="scientific">Methylobacterium goesingense</name>
    <dbReference type="NCBI Taxonomy" id="243690"/>
    <lineage>
        <taxon>Bacteria</taxon>
        <taxon>Pseudomonadati</taxon>
        <taxon>Pseudomonadota</taxon>
        <taxon>Alphaproteobacteria</taxon>
        <taxon>Hyphomicrobiales</taxon>
        <taxon>Methylobacteriaceae</taxon>
        <taxon>Methylobacterium</taxon>
    </lineage>
</organism>
<evidence type="ECO:0000256" key="1">
    <source>
        <dbReference type="ARBA" id="ARBA00022603"/>
    </source>
</evidence>
<dbReference type="PANTHER" id="PTHR47739:SF1">
    <property type="entry name" value="TRNA1(VAL) (ADENINE(37)-N6)-METHYLTRANSFERASE"/>
    <property type="match status" value="1"/>
</dbReference>
<keyword evidence="1" id="KW-0489">Methyltransferase</keyword>
<dbReference type="InterPro" id="IPR029063">
    <property type="entry name" value="SAM-dependent_MTases_sf"/>
</dbReference>
<dbReference type="CDD" id="cd02440">
    <property type="entry name" value="AdoMet_MTases"/>
    <property type="match status" value="1"/>
</dbReference>
<keyword evidence="1" id="KW-0808">Transferase</keyword>
<dbReference type="RefSeq" id="WP_238282686.1">
    <property type="nucleotide sequence ID" value="NZ_BPQL01000188.1"/>
</dbReference>
<comment type="caution">
    <text evidence="4">The sequence shown here is derived from an EMBL/GenBank/DDBJ whole genome shotgun (WGS) entry which is preliminary data.</text>
</comment>
<evidence type="ECO:0000313" key="4">
    <source>
        <dbReference type="EMBL" id="MET3691386.1"/>
    </source>
</evidence>
<keyword evidence="5" id="KW-1185">Reference proteome</keyword>
<evidence type="ECO:0000259" key="3">
    <source>
        <dbReference type="Pfam" id="PF05175"/>
    </source>
</evidence>
<protein>
    <submittedName>
        <fullName evidence="4">tRNA1(Val) A37 N6-methylase TrmN6</fullName>
    </submittedName>
</protein>